<dbReference type="Proteomes" id="UP001501444">
    <property type="component" value="Unassembled WGS sequence"/>
</dbReference>
<accession>A0ABP5U3Q8</accession>
<feature type="transmembrane region" description="Helical" evidence="1">
    <location>
        <begin position="95"/>
        <end position="116"/>
    </location>
</feature>
<gene>
    <name evidence="2" type="ORF">GCM10010170_067890</name>
</gene>
<keyword evidence="1" id="KW-0812">Transmembrane</keyword>
<reference evidence="3" key="1">
    <citation type="journal article" date="2019" name="Int. J. Syst. Evol. Microbiol.">
        <title>The Global Catalogue of Microorganisms (GCM) 10K type strain sequencing project: providing services to taxonomists for standard genome sequencing and annotation.</title>
        <authorList>
            <consortium name="The Broad Institute Genomics Platform"/>
            <consortium name="The Broad Institute Genome Sequencing Center for Infectious Disease"/>
            <person name="Wu L."/>
            <person name="Ma J."/>
        </authorList>
    </citation>
    <scope>NUCLEOTIDE SEQUENCE [LARGE SCALE GENOMIC DNA]</scope>
    <source>
        <strain evidence="3">JCM 3272</strain>
    </source>
</reference>
<name>A0ABP5U3Q8_9ACTN</name>
<keyword evidence="3" id="KW-1185">Reference proteome</keyword>
<protein>
    <submittedName>
        <fullName evidence="2">Uncharacterized protein</fullName>
    </submittedName>
</protein>
<evidence type="ECO:0000313" key="2">
    <source>
        <dbReference type="EMBL" id="GAA2368114.1"/>
    </source>
</evidence>
<evidence type="ECO:0000256" key="1">
    <source>
        <dbReference type="SAM" id="Phobius"/>
    </source>
</evidence>
<dbReference type="RefSeq" id="WP_344616667.1">
    <property type="nucleotide sequence ID" value="NZ_BAAARV010000067.1"/>
</dbReference>
<comment type="caution">
    <text evidence="2">The sequence shown here is derived from an EMBL/GenBank/DDBJ whole genome shotgun (WGS) entry which is preliminary data.</text>
</comment>
<dbReference type="EMBL" id="BAAARV010000067">
    <property type="protein sequence ID" value="GAA2368114.1"/>
    <property type="molecule type" value="Genomic_DNA"/>
</dbReference>
<evidence type="ECO:0000313" key="3">
    <source>
        <dbReference type="Proteomes" id="UP001501444"/>
    </source>
</evidence>
<feature type="transmembrane region" description="Helical" evidence="1">
    <location>
        <begin position="68"/>
        <end position="89"/>
    </location>
</feature>
<keyword evidence="1" id="KW-0472">Membrane</keyword>
<sequence length="133" mass="14139">MTRELQPVDHFITGPADRIANVLQAAEARGHLVRYGRPRLLADGRYAIDVTLLEPVQQRNGRRRAAQVAVIVAGLGVVGGVGWGLWLLVEWLTSHWLVIAGTGALVLVVAGLMAGAGRRDSCGGLHCGGCGRR</sequence>
<keyword evidence="1" id="KW-1133">Transmembrane helix</keyword>
<proteinExistence type="predicted"/>
<organism evidence="2 3">
    <name type="scientific">Dactylosporangium salmoneum</name>
    <dbReference type="NCBI Taxonomy" id="53361"/>
    <lineage>
        <taxon>Bacteria</taxon>
        <taxon>Bacillati</taxon>
        <taxon>Actinomycetota</taxon>
        <taxon>Actinomycetes</taxon>
        <taxon>Micromonosporales</taxon>
        <taxon>Micromonosporaceae</taxon>
        <taxon>Dactylosporangium</taxon>
    </lineage>
</organism>